<sequence>AILIPSATVSRSVSEVIGGKSEVCGG</sequence>
<dbReference type="EMBL" id="LXQA010246547">
    <property type="protein sequence ID" value="MCI37621.1"/>
    <property type="molecule type" value="Genomic_DNA"/>
</dbReference>
<name>A0A392RLV6_9FABA</name>
<evidence type="ECO:0000313" key="2">
    <source>
        <dbReference type="Proteomes" id="UP000265520"/>
    </source>
</evidence>
<feature type="non-terminal residue" evidence="1">
    <location>
        <position position="1"/>
    </location>
</feature>
<comment type="caution">
    <text evidence="1">The sequence shown here is derived from an EMBL/GenBank/DDBJ whole genome shotgun (WGS) entry which is preliminary data.</text>
</comment>
<proteinExistence type="predicted"/>
<organism evidence="1 2">
    <name type="scientific">Trifolium medium</name>
    <dbReference type="NCBI Taxonomy" id="97028"/>
    <lineage>
        <taxon>Eukaryota</taxon>
        <taxon>Viridiplantae</taxon>
        <taxon>Streptophyta</taxon>
        <taxon>Embryophyta</taxon>
        <taxon>Tracheophyta</taxon>
        <taxon>Spermatophyta</taxon>
        <taxon>Magnoliopsida</taxon>
        <taxon>eudicotyledons</taxon>
        <taxon>Gunneridae</taxon>
        <taxon>Pentapetalae</taxon>
        <taxon>rosids</taxon>
        <taxon>fabids</taxon>
        <taxon>Fabales</taxon>
        <taxon>Fabaceae</taxon>
        <taxon>Papilionoideae</taxon>
        <taxon>50 kb inversion clade</taxon>
        <taxon>NPAAA clade</taxon>
        <taxon>Hologalegina</taxon>
        <taxon>IRL clade</taxon>
        <taxon>Trifolieae</taxon>
        <taxon>Trifolium</taxon>
    </lineage>
</organism>
<dbReference type="AlphaFoldDB" id="A0A392RLV6"/>
<keyword evidence="2" id="KW-1185">Reference proteome</keyword>
<reference evidence="1 2" key="1">
    <citation type="journal article" date="2018" name="Front. Plant Sci.">
        <title>Red Clover (Trifolium pratense) and Zigzag Clover (T. medium) - A Picture of Genomic Similarities and Differences.</title>
        <authorList>
            <person name="Dluhosova J."/>
            <person name="Istvanek J."/>
            <person name="Nedelnik J."/>
            <person name="Repkova J."/>
        </authorList>
    </citation>
    <scope>NUCLEOTIDE SEQUENCE [LARGE SCALE GENOMIC DNA]</scope>
    <source>
        <strain evidence="2">cv. 10/8</strain>
        <tissue evidence="1">Leaf</tissue>
    </source>
</reference>
<dbReference type="Proteomes" id="UP000265520">
    <property type="component" value="Unassembled WGS sequence"/>
</dbReference>
<accession>A0A392RLV6</accession>
<protein>
    <submittedName>
        <fullName evidence="1">Uncharacterized protein</fullName>
    </submittedName>
</protein>
<evidence type="ECO:0000313" key="1">
    <source>
        <dbReference type="EMBL" id="MCI37621.1"/>
    </source>
</evidence>